<evidence type="ECO:0000313" key="2">
    <source>
        <dbReference type="EMBL" id="SNT01266.1"/>
    </source>
</evidence>
<dbReference type="SUPFAM" id="SSF55718">
    <property type="entry name" value="SCP-like"/>
    <property type="match status" value="1"/>
</dbReference>
<accession>A0A239J5F4</accession>
<dbReference type="Pfam" id="PF02036">
    <property type="entry name" value="SCP2"/>
    <property type="match status" value="1"/>
</dbReference>
<evidence type="ECO:0000259" key="1">
    <source>
        <dbReference type="Pfam" id="PF02036"/>
    </source>
</evidence>
<proteinExistence type="predicted"/>
<evidence type="ECO:0000313" key="3">
    <source>
        <dbReference type="Proteomes" id="UP000198304"/>
    </source>
</evidence>
<dbReference type="InterPro" id="IPR003033">
    <property type="entry name" value="SCP2_sterol-bd_dom"/>
</dbReference>
<sequence length="132" mass="14834">MAIFKNSDDFWNLVSRVLEMLKEDEKALKSIENIVDVKVAYNLPDINFGYTTIITNGKISISKGIDEETHVIIKMTSEDFYNLNIGKLDSMKALISNAVTIEKGDMKKMVQATNLPTSQFYKLAAKELGLPL</sequence>
<dbReference type="AlphaFoldDB" id="A0A239J5F4"/>
<organism evidence="2 3">
    <name type="scientific">Anaerovirgula multivorans</name>
    <dbReference type="NCBI Taxonomy" id="312168"/>
    <lineage>
        <taxon>Bacteria</taxon>
        <taxon>Bacillati</taxon>
        <taxon>Bacillota</taxon>
        <taxon>Clostridia</taxon>
        <taxon>Peptostreptococcales</taxon>
        <taxon>Natronincolaceae</taxon>
        <taxon>Anaerovirgula</taxon>
    </lineage>
</organism>
<feature type="domain" description="SCP2" evidence="1">
    <location>
        <begin position="20"/>
        <end position="114"/>
    </location>
</feature>
<dbReference type="Gene3D" id="3.30.1050.10">
    <property type="entry name" value="SCP2 sterol-binding domain"/>
    <property type="match status" value="1"/>
</dbReference>
<reference evidence="2 3" key="1">
    <citation type="submission" date="2017-06" db="EMBL/GenBank/DDBJ databases">
        <authorList>
            <person name="Kim H.J."/>
            <person name="Triplett B.A."/>
        </authorList>
    </citation>
    <scope>NUCLEOTIDE SEQUENCE [LARGE SCALE GENOMIC DNA]</scope>
    <source>
        <strain evidence="2 3">SCA</strain>
    </source>
</reference>
<gene>
    <name evidence="2" type="ORF">SAMN05446037_103337</name>
</gene>
<name>A0A239J5F4_9FIRM</name>
<dbReference type="Proteomes" id="UP000198304">
    <property type="component" value="Unassembled WGS sequence"/>
</dbReference>
<keyword evidence="3" id="KW-1185">Reference proteome</keyword>
<protein>
    <submittedName>
        <fullName evidence="2">SCP-2 sterol transfer family protein</fullName>
    </submittedName>
</protein>
<dbReference type="InterPro" id="IPR036527">
    <property type="entry name" value="SCP2_sterol-bd_dom_sf"/>
</dbReference>
<dbReference type="EMBL" id="FZOJ01000033">
    <property type="protein sequence ID" value="SNT01266.1"/>
    <property type="molecule type" value="Genomic_DNA"/>
</dbReference>
<dbReference type="RefSeq" id="WP_089284872.1">
    <property type="nucleotide sequence ID" value="NZ_FZOJ01000033.1"/>
</dbReference>